<dbReference type="AlphaFoldDB" id="A0A128EI53"/>
<dbReference type="Gene3D" id="3.30.300.130">
    <property type="entry name" value="Fe-S cluster assembly (FSCA)"/>
    <property type="match status" value="1"/>
</dbReference>
<name>A0A128EI53_9BACT</name>
<dbReference type="Pfam" id="PF01883">
    <property type="entry name" value="FeS_assembly_P"/>
    <property type="match status" value="1"/>
</dbReference>
<accession>A0A128EI53</accession>
<evidence type="ECO:0000259" key="1">
    <source>
        <dbReference type="Pfam" id="PF01883"/>
    </source>
</evidence>
<dbReference type="InterPro" id="IPR052339">
    <property type="entry name" value="Fe-S_Maturation_MIP18"/>
</dbReference>
<evidence type="ECO:0000313" key="3">
    <source>
        <dbReference type="Proteomes" id="UP000069632"/>
    </source>
</evidence>
<dbReference type="InterPro" id="IPR002744">
    <property type="entry name" value="MIP18-like"/>
</dbReference>
<reference evidence="2 3" key="1">
    <citation type="submission" date="2016-02" db="EMBL/GenBank/DDBJ databases">
        <authorList>
            <consortium name="Pathogen Informatics"/>
        </authorList>
    </citation>
    <scope>NUCLEOTIDE SEQUENCE [LARGE SCALE GENOMIC DNA]</scope>
    <source>
        <strain evidence="2 3">RC20</strain>
    </source>
</reference>
<keyword evidence="3" id="KW-1185">Reference proteome</keyword>
<dbReference type="PANTHER" id="PTHR42831">
    <property type="entry name" value="FE-S PROTEIN MATURATION AUXILIARY FACTOR YITW"/>
    <property type="match status" value="1"/>
</dbReference>
<dbReference type="OrthoDB" id="9805360at2"/>
<dbReference type="EMBL" id="FIZP01000008">
    <property type="protein sequence ID" value="CZE48486.1"/>
    <property type="molecule type" value="Genomic_DNA"/>
</dbReference>
<dbReference type="PANTHER" id="PTHR42831:SF1">
    <property type="entry name" value="FE-S PROTEIN MATURATION AUXILIARY FACTOR YITW"/>
    <property type="match status" value="1"/>
</dbReference>
<protein>
    <submittedName>
        <fullName evidence="2">YitW</fullName>
    </submittedName>
</protein>
<sequence length="98" mass="11166">MNKVDEIYKEIRTVIDPEVGFDIVSLGLIYNVKVEGKKAVVTMTLSTKSCPLHELILSWVKDASMRVDGIDECEIDLVWEPAWSIEMAEAHVKEKLKF</sequence>
<evidence type="ECO:0000313" key="2">
    <source>
        <dbReference type="EMBL" id="CZE48486.1"/>
    </source>
</evidence>
<organism evidence="2 3">
    <name type="scientific">Campylobacter geochelonis</name>
    <dbReference type="NCBI Taxonomy" id="1780362"/>
    <lineage>
        <taxon>Bacteria</taxon>
        <taxon>Pseudomonadati</taxon>
        <taxon>Campylobacterota</taxon>
        <taxon>Epsilonproteobacteria</taxon>
        <taxon>Campylobacterales</taxon>
        <taxon>Campylobacteraceae</taxon>
        <taxon>Campylobacter</taxon>
    </lineage>
</organism>
<dbReference type="Proteomes" id="UP000069632">
    <property type="component" value="Unassembled WGS sequence"/>
</dbReference>
<dbReference type="InterPro" id="IPR034904">
    <property type="entry name" value="FSCA_dom_sf"/>
</dbReference>
<proteinExistence type="predicted"/>
<feature type="domain" description="MIP18 family-like" evidence="1">
    <location>
        <begin position="5"/>
        <end position="76"/>
    </location>
</feature>
<dbReference type="RefSeq" id="WP_075494371.1">
    <property type="nucleotide sequence ID" value="NZ_CP053844.1"/>
</dbReference>
<gene>
    <name evidence="2" type="ORF">ERS672216_01442</name>
</gene>
<dbReference type="SUPFAM" id="SSF117916">
    <property type="entry name" value="Fe-S cluster assembly (FSCA) domain-like"/>
    <property type="match status" value="1"/>
</dbReference>